<dbReference type="Proteomes" id="UP000447873">
    <property type="component" value="Unassembled WGS sequence"/>
</dbReference>
<organism evidence="2 3">
    <name type="scientific">Venturia inaequalis</name>
    <name type="common">Apple scab fungus</name>
    <dbReference type="NCBI Taxonomy" id="5025"/>
    <lineage>
        <taxon>Eukaryota</taxon>
        <taxon>Fungi</taxon>
        <taxon>Dikarya</taxon>
        <taxon>Ascomycota</taxon>
        <taxon>Pezizomycotina</taxon>
        <taxon>Dothideomycetes</taxon>
        <taxon>Pleosporomycetidae</taxon>
        <taxon>Venturiales</taxon>
        <taxon>Venturiaceae</taxon>
        <taxon>Venturia</taxon>
    </lineage>
</organism>
<evidence type="ECO:0000313" key="3">
    <source>
        <dbReference type="Proteomes" id="UP000447873"/>
    </source>
</evidence>
<evidence type="ECO:0000256" key="1">
    <source>
        <dbReference type="SAM" id="SignalP"/>
    </source>
</evidence>
<gene>
    <name evidence="2" type="ORF">EG328_010684</name>
</gene>
<reference evidence="2 3" key="1">
    <citation type="submission" date="2018-12" db="EMBL/GenBank/DDBJ databases">
        <title>Venturia inaequalis Genome Resource.</title>
        <authorList>
            <person name="Lichtner F.J."/>
        </authorList>
    </citation>
    <scope>NUCLEOTIDE SEQUENCE [LARGE SCALE GENOMIC DNA]</scope>
    <source>
        <strain evidence="2 3">120213</strain>
    </source>
</reference>
<evidence type="ECO:0000313" key="2">
    <source>
        <dbReference type="EMBL" id="KAE9982691.1"/>
    </source>
</evidence>
<comment type="caution">
    <text evidence="2">The sequence shown here is derived from an EMBL/GenBank/DDBJ whole genome shotgun (WGS) entry which is preliminary data.</text>
</comment>
<accession>A0A8H3Z7V3</accession>
<feature type="chain" id="PRO_5034334094" evidence="1">
    <location>
        <begin position="22"/>
        <end position="92"/>
    </location>
</feature>
<keyword evidence="1" id="KW-0732">Signal</keyword>
<dbReference type="AlphaFoldDB" id="A0A8H3Z7V3"/>
<protein>
    <submittedName>
        <fullName evidence="2">Uncharacterized protein</fullName>
    </submittedName>
</protein>
<sequence length="92" mass="10083">MQFLSVTAVLLNLVLIHKVAAVEAVEATIAACQEVPRNCPYQNDCNYFFSDRHASCKAKVWLLPKCGQWANAAICCDQQLYCWTSANGGVGT</sequence>
<name>A0A8H3Z7V3_VENIN</name>
<proteinExistence type="predicted"/>
<feature type="signal peptide" evidence="1">
    <location>
        <begin position="1"/>
        <end position="21"/>
    </location>
</feature>
<dbReference type="EMBL" id="WNWS01000072">
    <property type="protein sequence ID" value="KAE9982691.1"/>
    <property type="molecule type" value="Genomic_DNA"/>
</dbReference>